<evidence type="ECO:0000256" key="3">
    <source>
        <dbReference type="ARBA" id="ARBA00022449"/>
    </source>
</evidence>
<dbReference type="InterPro" id="IPR006153">
    <property type="entry name" value="Cation/H_exchanger_TM"/>
</dbReference>
<dbReference type="Proteomes" id="UP000812966">
    <property type="component" value="Unassembled WGS sequence"/>
</dbReference>
<feature type="transmembrane region" description="Helical" evidence="10">
    <location>
        <begin position="62"/>
        <end position="81"/>
    </location>
</feature>
<dbReference type="GO" id="GO:1902600">
    <property type="term" value="P:proton transmembrane transport"/>
    <property type="evidence" value="ECO:0007669"/>
    <property type="project" value="InterPro"/>
</dbReference>
<evidence type="ECO:0000256" key="10">
    <source>
        <dbReference type="SAM" id="Phobius"/>
    </source>
</evidence>
<keyword evidence="5 10" id="KW-1133">Transmembrane helix</keyword>
<keyword evidence="3" id="KW-0050">Antiport</keyword>
<keyword evidence="9" id="KW-0739">Sodium transport</keyword>
<feature type="transmembrane region" description="Helical" evidence="10">
    <location>
        <begin position="21"/>
        <end position="50"/>
    </location>
</feature>
<feature type="transmembrane region" description="Helical" evidence="10">
    <location>
        <begin position="465"/>
        <end position="487"/>
    </location>
</feature>
<keyword evidence="4 10" id="KW-0812">Transmembrane</keyword>
<dbReference type="PANTHER" id="PTHR43562:SF3">
    <property type="entry name" value="SODIUM ION_PROTON EXCHANGER (EUROFUNG)"/>
    <property type="match status" value="1"/>
</dbReference>
<feature type="domain" description="Cation/H+ exchanger transmembrane" evidence="11">
    <location>
        <begin position="348"/>
        <end position="487"/>
    </location>
</feature>
<evidence type="ECO:0000256" key="8">
    <source>
        <dbReference type="ARBA" id="ARBA00023136"/>
    </source>
</evidence>
<dbReference type="EMBL" id="JABELV010000158">
    <property type="protein sequence ID" value="KAG7529035.1"/>
    <property type="molecule type" value="Genomic_DNA"/>
</dbReference>
<evidence type="ECO:0000256" key="1">
    <source>
        <dbReference type="ARBA" id="ARBA00004141"/>
    </source>
</evidence>
<evidence type="ECO:0000313" key="12">
    <source>
        <dbReference type="EMBL" id="KAG7529035.1"/>
    </source>
</evidence>
<comment type="subcellular location">
    <subcellularLocation>
        <location evidence="1">Membrane</location>
        <topology evidence="1">Multi-pass membrane protein</topology>
    </subcellularLocation>
</comment>
<evidence type="ECO:0000256" key="7">
    <source>
        <dbReference type="ARBA" id="ARBA00023065"/>
    </source>
</evidence>
<feature type="transmembrane region" description="Helical" evidence="10">
    <location>
        <begin position="352"/>
        <end position="372"/>
    </location>
</feature>
<keyword evidence="8 10" id="KW-0472">Membrane</keyword>
<dbReference type="Pfam" id="PF00999">
    <property type="entry name" value="Na_H_Exchanger"/>
    <property type="match status" value="2"/>
</dbReference>
<feature type="transmembrane region" description="Helical" evidence="10">
    <location>
        <begin position="93"/>
        <end position="115"/>
    </location>
</feature>
<evidence type="ECO:0000256" key="4">
    <source>
        <dbReference type="ARBA" id="ARBA00022692"/>
    </source>
</evidence>
<comment type="caution">
    <text evidence="12">The sequence shown here is derived from an EMBL/GenBank/DDBJ whole genome shotgun (WGS) entry which is preliminary data.</text>
</comment>
<feature type="transmembrane region" description="Helical" evidence="10">
    <location>
        <begin position="159"/>
        <end position="182"/>
    </location>
</feature>
<dbReference type="OrthoDB" id="1288932at2759"/>
<evidence type="ECO:0000313" key="13">
    <source>
        <dbReference type="Proteomes" id="UP000812966"/>
    </source>
</evidence>
<dbReference type="GO" id="GO:0015297">
    <property type="term" value="F:antiporter activity"/>
    <property type="evidence" value="ECO:0007669"/>
    <property type="project" value="UniProtKB-KW"/>
</dbReference>
<evidence type="ECO:0000259" key="11">
    <source>
        <dbReference type="Pfam" id="PF00999"/>
    </source>
</evidence>
<reference evidence="12" key="1">
    <citation type="submission" date="2020-04" db="EMBL/GenBank/DDBJ databases">
        <title>Analysis of mating type loci in Filobasidium floriforme.</title>
        <authorList>
            <person name="Nowrousian M."/>
        </authorList>
    </citation>
    <scope>NUCLEOTIDE SEQUENCE</scope>
    <source>
        <strain evidence="12">CBS 6242</strain>
    </source>
</reference>
<evidence type="ECO:0000256" key="6">
    <source>
        <dbReference type="ARBA" id="ARBA00023053"/>
    </source>
</evidence>
<name>A0A8K0NNH4_9TREE</name>
<dbReference type="Gene3D" id="1.20.1530.20">
    <property type="match status" value="2"/>
</dbReference>
<dbReference type="InterPro" id="IPR038770">
    <property type="entry name" value="Na+/solute_symporter_sf"/>
</dbReference>
<evidence type="ECO:0000256" key="9">
    <source>
        <dbReference type="ARBA" id="ARBA00023201"/>
    </source>
</evidence>
<feature type="domain" description="Cation/H+ exchanger transmembrane" evidence="11">
    <location>
        <begin position="32"/>
        <end position="283"/>
    </location>
</feature>
<organism evidence="12 13">
    <name type="scientific">Filobasidium floriforme</name>
    <dbReference type="NCBI Taxonomy" id="5210"/>
    <lineage>
        <taxon>Eukaryota</taxon>
        <taxon>Fungi</taxon>
        <taxon>Dikarya</taxon>
        <taxon>Basidiomycota</taxon>
        <taxon>Agaricomycotina</taxon>
        <taxon>Tremellomycetes</taxon>
        <taxon>Filobasidiales</taxon>
        <taxon>Filobasidiaceae</taxon>
        <taxon>Filobasidium</taxon>
    </lineage>
</organism>
<keyword evidence="13" id="KW-1185">Reference proteome</keyword>
<evidence type="ECO:0000256" key="2">
    <source>
        <dbReference type="ARBA" id="ARBA00022448"/>
    </source>
</evidence>
<keyword evidence="6" id="KW-0915">Sodium</keyword>
<feature type="transmembrane region" description="Helical" evidence="10">
    <location>
        <begin position="244"/>
        <end position="262"/>
    </location>
</feature>
<feature type="transmembrane region" description="Helical" evidence="10">
    <location>
        <begin position="127"/>
        <end position="147"/>
    </location>
</feature>
<dbReference type="GO" id="GO:0006814">
    <property type="term" value="P:sodium ion transport"/>
    <property type="evidence" value="ECO:0007669"/>
    <property type="project" value="UniProtKB-KW"/>
</dbReference>
<gene>
    <name evidence="12" type="ORF">FFLO_05797</name>
</gene>
<dbReference type="GO" id="GO:0016020">
    <property type="term" value="C:membrane"/>
    <property type="evidence" value="ECO:0007669"/>
    <property type="project" value="UniProtKB-SubCell"/>
</dbReference>
<keyword evidence="2" id="KW-0813">Transport</keyword>
<evidence type="ECO:0000256" key="5">
    <source>
        <dbReference type="ARBA" id="ARBA00022989"/>
    </source>
</evidence>
<feature type="transmembrane region" description="Helical" evidence="10">
    <location>
        <begin position="202"/>
        <end position="228"/>
    </location>
</feature>
<dbReference type="AlphaFoldDB" id="A0A8K0NNH4"/>
<dbReference type="PANTHER" id="PTHR43562">
    <property type="entry name" value="NAPA-TYPE SODIUM/HYDROGEN ANTIPORTER"/>
    <property type="match status" value="1"/>
</dbReference>
<feature type="transmembrane region" description="Helical" evidence="10">
    <location>
        <begin position="384"/>
        <end position="403"/>
    </location>
</feature>
<keyword evidence="7" id="KW-0406">Ion transport</keyword>
<protein>
    <recommendedName>
        <fullName evidence="11">Cation/H+ exchanger transmembrane domain-containing protein</fullName>
    </recommendedName>
</protein>
<proteinExistence type="predicted"/>
<accession>A0A8K0NNH4</accession>
<sequence>MPSQFIYHDPPIASLLILSNYFYFLNLFGWAFEWLLSAGLLGQILIGIVWGSPLAEWLHVEWQETFVVVGYIGLLLVVFEGGASTSLSTLTGLLPLSTCIALSGLLVPIALSFLLTPMFNFPLLHSFAAGAALSSTSLGTVLTLLSGPSLGFDIKRSKLGTALLGAAVMDDVVAFILSEILSLVGENTESGAMALGGHIGRAIGVTFGFGFVLIPLTRWIIGPGFLWFKQTRSGKWRTKAGKKGLLFFMVCLFMGMIAGTRYAGTSPLYGAYIAGLVVSYLNDLDTMTDHQAGRLSQEAEMTTMRGTGSDSLHMDQAEPNLSIRASRTASSNHSDQPHPTLIGTFEHYITPLLIYFLLPIFFGSIGYSIPFIPLWRGKNIWRGLIYAILMTFAKAFCGVWLLVWKVPGSGSAGGTFVGGLKGRARESWRGAVLLGFAMIARGEIGLLISQIAYSTPEPLLDEDEFLITIWAIVLCTIIGPAGVGYFVKRWGKSVVDGGWD</sequence>